<dbReference type="InterPro" id="IPR011545">
    <property type="entry name" value="DEAD/DEAH_box_helicase_dom"/>
</dbReference>
<dbReference type="HOGENOM" id="CLU_003041_21_1_9"/>
<name>A0A0D0ZYU3_CLOBO</name>
<dbReference type="CDD" id="cd18787">
    <property type="entry name" value="SF2_C_DEAD"/>
    <property type="match status" value="1"/>
</dbReference>
<feature type="region of interest" description="Involved in 23S rRNA binding" evidence="5">
    <location>
        <begin position="406"/>
        <end position="481"/>
    </location>
</feature>
<dbReference type="SMART" id="SM00490">
    <property type="entry name" value="HELICc"/>
    <property type="match status" value="1"/>
</dbReference>
<dbReference type="PROSITE" id="PS51192">
    <property type="entry name" value="HELICASE_ATP_BIND_1"/>
    <property type="match status" value="1"/>
</dbReference>
<dbReference type="HAMAP" id="MF_00965">
    <property type="entry name" value="DEAD_helicase_DbpA"/>
    <property type="match status" value="1"/>
</dbReference>
<dbReference type="Gene3D" id="3.40.50.300">
    <property type="entry name" value="P-loop containing nucleotide triphosphate hydrolases"/>
    <property type="match status" value="2"/>
</dbReference>
<evidence type="ECO:0000259" key="7">
    <source>
        <dbReference type="PROSITE" id="PS51192"/>
    </source>
</evidence>
<keyword evidence="1 5" id="KW-0547">Nucleotide-binding</keyword>
<evidence type="ECO:0000256" key="5">
    <source>
        <dbReference type="HAMAP-Rule" id="MF_00965"/>
    </source>
</evidence>
<dbReference type="PANTHER" id="PTHR47959">
    <property type="entry name" value="ATP-DEPENDENT RNA HELICASE RHLE-RELATED"/>
    <property type="match status" value="1"/>
</dbReference>
<dbReference type="InterPro" id="IPR014001">
    <property type="entry name" value="Helicase_ATP-bd"/>
</dbReference>
<dbReference type="AlphaFoldDB" id="A0A0D0ZYU3"/>
<feature type="domain" description="Helicase C-terminal" evidence="8">
    <location>
        <begin position="216"/>
        <end position="377"/>
    </location>
</feature>
<accession>A0A0D0ZYU3</accession>
<dbReference type="InterPro" id="IPR001650">
    <property type="entry name" value="Helicase_C-like"/>
</dbReference>
<gene>
    <name evidence="5" type="primary">dbpA</name>
    <name evidence="10" type="ORF">N495_08935</name>
</gene>
<dbReference type="InterPro" id="IPR027417">
    <property type="entry name" value="P-loop_NTPase"/>
</dbReference>
<dbReference type="Gene3D" id="3.30.70.330">
    <property type="match status" value="1"/>
</dbReference>
<dbReference type="PATRIC" id="fig|1379739.3.peg.2142"/>
<dbReference type="EC" id="3.6.4.13" evidence="5"/>
<evidence type="ECO:0000256" key="4">
    <source>
        <dbReference type="ARBA" id="ARBA00022840"/>
    </source>
</evidence>
<comment type="domain">
    <text evidence="5">Contains an N-terminal domain that binds non-specifically to RNA and a C-terminal domain that binds specifically and tightly to hairpin 92 of 23S rRNA.</text>
</comment>
<dbReference type="Pfam" id="PF00270">
    <property type="entry name" value="DEAD"/>
    <property type="match status" value="1"/>
</dbReference>
<keyword evidence="5" id="KW-0963">Cytoplasm</keyword>
<comment type="similarity">
    <text evidence="5">Belongs to the DEAD box helicase family. DbpA subfamily.</text>
</comment>
<keyword evidence="4 5" id="KW-0067">ATP-binding</keyword>
<dbReference type="SMART" id="SM00487">
    <property type="entry name" value="DEXDc"/>
    <property type="match status" value="1"/>
</dbReference>
<feature type="domain" description="DEAD-box RNA helicase Q" evidence="9">
    <location>
        <begin position="4"/>
        <end position="32"/>
    </location>
</feature>
<dbReference type="EMBL" id="JXSU01000007">
    <property type="protein sequence ID" value="KIS23713.1"/>
    <property type="molecule type" value="Genomic_DNA"/>
</dbReference>
<evidence type="ECO:0000259" key="8">
    <source>
        <dbReference type="PROSITE" id="PS51194"/>
    </source>
</evidence>
<reference evidence="10 11" key="1">
    <citation type="submission" date="2014-06" db="EMBL/GenBank/DDBJ databases">
        <title>Genome characterization of distinct group I Clostridium botulinum lineages.</title>
        <authorList>
            <person name="Giordani F."/>
            <person name="Anselmo A."/>
            <person name="Fillo S."/>
            <person name="Palozzi A.M."/>
            <person name="Fortunato A."/>
            <person name="Gentile B."/>
            <person name="Ciammaruconi A."/>
            <person name="Anniballi F."/>
            <person name="De Medici D."/>
            <person name="Lista F."/>
        </authorList>
    </citation>
    <scope>NUCLEOTIDE SEQUENCE [LARGE SCALE GENOMIC DNA]</scope>
    <source>
        <strain evidence="10 11">B2 450</strain>
    </source>
</reference>
<dbReference type="GO" id="GO:0003723">
    <property type="term" value="F:RNA binding"/>
    <property type="evidence" value="ECO:0007669"/>
    <property type="project" value="UniProtKB-UniRule"/>
</dbReference>
<dbReference type="PROSITE" id="PS51194">
    <property type="entry name" value="HELICASE_CTER"/>
    <property type="match status" value="1"/>
</dbReference>
<evidence type="ECO:0000256" key="3">
    <source>
        <dbReference type="ARBA" id="ARBA00022806"/>
    </source>
</evidence>
<dbReference type="InterPro" id="IPR005580">
    <property type="entry name" value="DbpA/CsdA_RNA-bd_dom"/>
</dbReference>
<dbReference type="GO" id="GO:0034458">
    <property type="term" value="F:3'-5' RNA helicase activity"/>
    <property type="evidence" value="ECO:0007669"/>
    <property type="project" value="UniProtKB-UniRule"/>
</dbReference>
<evidence type="ECO:0000256" key="2">
    <source>
        <dbReference type="ARBA" id="ARBA00022801"/>
    </source>
</evidence>
<dbReference type="PROSITE" id="PS51195">
    <property type="entry name" value="Q_MOTIF"/>
    <property type="match status" value="1"/>
</dbReference>
<evidence type="ECO:0000259" key="9">
    <source>
        <dbReference type="PROSITE" id="PS51195"/>
    </source>
</evidence>
<comment type="caution">
    <text evidence="10">The sequence shown here is derived from an EMBL/GenBank/DDBJ whole genome shotgun (WGS) entry which is preliminary data.</text>
</comment>
<dbReference type="OrthoDB" id="9805696at2"/>
<dbReference type="GO" id="GO:0005829">
    <property type="term" value="C:cytosol"/>
    <property type="evidence" value="ECO:0007669"/>
    <property type="project" value="TreeGrafter"/>
</dbReference>
<dbReference type="Proteomes" id="UP000032250">
    <property type="component" value="Unassembled WGS sequence"/>
</dbReference>
<dbReference type="GO" id="GO:0000027">
    <property type="term" value="P:ribosomal large subunit assembly"/>
    <property type="evidence" value="ECO:0007669"/>
    <property type="project" value="UniProtKB-UniRule"/>
</dbReference>
<dbReference type="InterPro" id="IPR050079">
    <property type="entry name" value="DEAD_box_RNA_helicase"/>
</dbReference>
<dbReference type="GO" id="GO:0016887">
    <property type="term" value="F:ATP hydrolysis activity"/>
    <property type="evidence" value="ECO:0007669"/>
    <property type="project" value="RHEA"/>
</dbReference>
<evidence type="ECO:0000313" key="10">
    <source>
        <dbReference type="EMBL" id="KIS23713.1"/>
    </source>
</evidence>
<dbReference type="CDD" id="cd00268">
    <property type="entry name" value="DEADc"/>
    <property type="match status" value="1"/>
</dbReference>
<evidence type="ECO:0000256" key="6">
    <source>
        <dbReference type="PROSITE-ProRule" id="PRU00552"/>
    </source>
</evidence>
<dbReference type="RefSeq" id="WP_043031907.1">
    <property type="nucleotide sequence ID" value="NZ_JXSU01000007.1"/>
</dbReference>
<comment type="subcellular location">
    <subcellularLocation>
        <location evidence="5">Cytoplasm</location>
    </subcellularLocation>
</comment>
<dbReference type="SUPFAM" id="SSF52540">
    <property type="entry name" value="P-loop containing nucleoside triphosphate hydrolases"/>
    <property type="match status" value="1"/>
</dbReference>
<keyword evidence="2 5" id="KW-0378">Hydrolase</keyword>
<keyword evidence="5" id="KW-0690">Ribosome biogenesis</keyword>
<feature type="short sequence motif" description="Q motif" evidence="6">
    <location>
        <begin position="4"/>
        <end position="32"/>
    </location>
</feature>
<keyword evidence="3 5" id="KW-0347">Helicase</keyword>
<evidence type="ECO:0000256" key="1">
    <source>
        <dbReference type="ARBA" id="ARBA00022741"/>
    </source>
</evidence>
<organism evidence="10 11">
    <name type="scientific">Clostridium botulinum B2 450</name>
    <dbReference type="NCBI Taxonomy" id="1379739"/>
    <lineage>
        <taxon>Bacteria</taxon>
        <taxon>Bacillati</taxon>
        <taxon>Bacillota</taxon>
        <taxon>Clostridia</taxon>
        <taxon>Eubacteriales</taxon>
        <taxon>Clostridiaceae</taxon>
        <taxon>Clostridium</taxon>
    </lineage>
</organism>
<keyword evidence="5" id="KW-0694">RNA-binding</keyword>
<dbReference type="Pfam" id="PF03880">
    <property type="entry name" value="DbpA"/>
    <property type="match status" value="1"/>
</dbReference>
<dbReference type="PROSITE" id="PS00039">
    <property type="entry name" value="DEAD_ATP_HELICASE"/>
    <property type="match status" value="1"/>
</dbReference>
<dbReference type="InterPro" id="IPR012677">
    <property type="entry name" value="Nucleotide-bd_a/b_plait_sf"/>
</dbReference>
<sequence>MNKLTFENYKLSDEILKSLRKLGYKNPSDVQKQVIPLILKDKDIIVKSETGSGKTAAFSIPVCEKLELEEKDPQVLVLTPTRELALQIKEEISNIALYKRLRCTAIFGKQPMSLQKRELKQRVHLVVGTPGRTLDHIERENLNLKKIKYFILDEADEMLNMGFIDQVEAVIKRLPKDRVTMLFSATIPDKIENLCKRYMNNPENININPENITTKTINQCYYEVEEKNKFSLLQKIIYKEVVDNSIIFCNTREKVDEILKYMKKEGFNAIALHGGMEQKDRLETMKKFKQGQFQFLVCTDVAARGIHIENISHVINYEMPYEKESYVHRIGRTGRAGKEGVAITFIEPNKVRFLKDIEDYIDKEISKREEPSLEEVNKGKKIFEENIKDRLKIKVQKDNKKQKDITKIYISAGRKKKIRPGDIVGAITSIETINVDDIGIIDIQDNHSYVDILEGKGNIVLKASEDMKIKGKKVRIQRAVK</sequence>
<comment type="function">
    <text evidence="5">DEAD-box RNA helicase involved in the assembly of the 50S ribosomal subunit. Has an RNA-dependent ATPase activity, which is specific for 23S rRNA, and a 3' to 5' RNA helicase activity that uses the energy of ATP hydrolysis to destabilize and unwind short rRNA duplexes.</text>
</comment>
<comment type="catalytic activity">
    <reaction evidence="5">
        <text>ATP + H2O = ADP + phosphate + H(+)</text>
        <dbReference type="Rhea" id="RHEA:13065"/>
        <dbReference type="ChEBI" id="CHEBI:15377"/>
        <dbReference type="ChEBI" id="CHEBI:15378"/>
        <dbReference type="ChEBI" id="CHEBI:30616"/>
        <dbReference type="ChEBI" id="CHEBI:43474"/>
        <dbReference type="ChEBI" id="CHEBI:456216"/>
        <dbReference type="EC" id="3.6.4.13"/>
    </reaction>
</comment>
<dbReference type="InterPro" id="IPR028619">
    <property type="entry name" value="DEAD_helicase_DbpA"/>
</dbReference>
<dbReference type="InterPro" id="IPR014014">
    <property type="entry name" value="RNA_helicase_DEAD_Q_motif"/>
</dbReference>
<dbReference type="GO" id="GO:0005524">
    <property type="term" value="F:ATP binding"/>
    <property type="evidence" value="ECO:0007669"/>
    <property type="project" value="UniProtKB-UniRule"/>
</dbReference>
<dbReference type="InterPro" id="IPR044742">
    <property type="entry name" value="DEAD/DEAH_RhlB"/>
</dbReference>
<dbReference type="InterPro" id="IPR000629">
    <property type="entry name" value="RNA-helicase_DEAD-box_CS"/>
</dbReference>
<dbReference type="PANTHER" id="PTHR47959:SF1">
    <property type="entry name" value="ATP-DEPENDENT RNA HELICASE DBPA"/>
    <property type="match status" value="1"/>
</dbReference>
<feature type="domain" description="Helicase ATP-binding" evidence="7">
    <location>
        <begin position="35"/>
        <end position="205"/>
    </location>
</feature>
<evidence type="ECO:0000313" key="11">
    <source>
        <dbReference type="Proteomes" id="UP000032250"/>
    </source>
</evidence>
<protein>
    <recommendedName>
        <fullName evidence="5">ATP-dependent RNA helicase DbpA</fullName>
        <ecNumber evidence="5">3.6.4.13</ecNumber>
    </recommendedName>
</protein>
<proteinExistence type="inferred from homology"/>
<dbReference type="Pfam" id="PF00271">
    <property type="entry name" value="Helicase_C"/>
    <property type="match status" value="1"/>
</dbReference>